<dbReference type="GO" id="GO:0000027">
    <property type="term" value="P:ribosomal large subunit assembly"/>
    <property type="evidence" value="ECO:0007669"/>
    <property type="project" value="InterPro"/>
</dbReference>
<feature type="compositionally biased region" description="Acidic residues" evidence="11">
    <location>
        <begin position="4144"/>
        <end position="4172"/>
    </location>
</feature>
<feature type="compositionally biased region" description="Acidic residues" evidence="11">
    <location>
        <begin position="4206"/>
        <end position="4215"/>
    </location>
</feature>
<dbReference type="CDD" id="cd00009">
    <property type="entry name" value="AAA"/>
    <property type="match status" value="2"/>
</dbReference>
<evidence type="ECO:0000256" key="2">
    <source>
        <dbReference type="ARBA" id="ARBA00004642"/>
    </source>
</evidence>
<dbReference type="InterPro" id="IPR012099">
    <property type="entry name" value="Midasin"/>
</dbReference>
<dbReference type="PROSITE" id="PS50234">
    <property type="entry name" value="VWFA"/>
    <property type="match status" value="1"/>
</dbReference>
<evidence type="ECO:0000256" key="10">
    <source>
        <dbReference type="PIRNR" id="PIRNR010340"/>
    </source>
</evidence>
<evidence type="ECO:0000256" key="9">
    <source>
        <dbReference type="ARBA" id="ARBA00023242"/>
    </source>
</evidence>
<feature type="compositionally biased region" description="Acidic residues" evidence="11">
    <location>
        <begin position="4554"/>
        <end position="4572"/>
    </location>
</feature>
<dbReference type="InterPro" id="IPR027417">
    <property type="entry name" value="P-loop_NTPase"/>
</dbReference>
<feature type="compositionally biased region" description="Acidic residues" evidence="11">
    <location>
        <begin position="4406"/>
        <end position="4427"/>
    </location>
</feature>
<comment type="similarity">
    <text evidence="3 10">Belongs to the midasin family.</text>
</comment>
<dbReference type="CDD" id="cd01460">
    <property type="entry name" value="vWA_midasin"/>
    <property type="match status" value="1"/>
</dbReference>
<feature type="compositionally biased region" description="Acidic residues" evidence="11">
    <location>
        <begin position="4246"/>
        <end position="4262"/>
    </location>
</feature>
<dbReference type="Proteomes" id="UP000094565">
    <property type="component" value="Chromosome 1"/>
</dbReference>
<proteinExistence type="inferred from homology"/>
<reference evidence="13 14" key="1">
    <citation type="submission" date="2016-02" db="EMBL/GenBank/DDBJ databases">
        <title>Comparative genomic and transcriptomic foundation for Pichia pastoris.</title>
        <authorList>
            <person name="Love K.R."/>
            <person name="Shah K.A."/>
            <person name="Whittaker C.A."/>
            <person name="Wu J."/>
            <person name="Bartlett M.C."/>
            <person name="Ma D."/>
            <person name="Leeson R.L."/>
            <person name="Priest M."/>
            <person name="Young S.K."/>
            <person name="Love J.C."/>
        </authorList>
    </citation>
    <scope>NUCLEOTIDE SEQUENCE [LARGE SCALE GENOMIC DNA]</scope>
    <source>
        <strain evidence="13 14">ATCC 28485</strain>
    </source>
</reference>
<dbReference type="FunFam" id="3.40.50.300:FF:001368">
    <property type="entry name" value="Midasin"/>
    <property type="match status" value="1"/>
</dbReference>
<feature type="compositionally biased region" description="Acidic residues" evidence="11">
    <location>
        <begin position="4353"/>
        <end position="4366"/>
    </location>
</feature>
<accession>A0A1B2J8I1</accession>
<feature type="compositionally biased region" description="Basic and acidic residues" evidence="11">
    <location>
        <begin position="4187"/>
        <end position="4205"/>
    </location>
</feature>
<dbReference type="InterPro" id="IPR048617">
    <property type="entry name" value="MDN1_AAA_lid_4"/>
</dbReference>
<feature type="compositionally biased region" description="Polar residues" evidence="11">
    <location>
        <begin position="4514"/>
        <end position="4535"/>
    </location>
</feature>
<evidence type="ECO:0000256" key="6">
    <source>
        <dbReference type="ARBA" id="ARBA00022741"/>
    </source>
</evidence>
<dbReference type="GO" id="GO:0016887">
    <property type="term" value="F:ATP hydrolysis activity"/>
    <property type="evidence" value="ECO:0007669"/>
    <property type="project" value="InterPro"/>
</dbReference>
<keyword evidence="9 10" id="KW-0539">Nucleus</keyword>
<evidence type="ECO:0000256" key="3">
    <source>
        <dbReference type="ARBA" id="ARBA00007188"/>
    </source>
</evidence>
<dbReference type="InterPro" id="IPR025662">
    <property type="entry name" value="Sigma_54_int_dom_ATP-bd_1"/>
</dbReference>
<dbReference type="Gene3D" id="3.40.50.300">
    <property type="entry name" value="P-loop containing nucleotide triphosphate hydrolases"/>
    <property type="match status" value="6"/>
</dbReference>
<organism evidence="13 14">
    <name type="scientific">Komagataella pastoris</name>
    <name type="common">Yeast</name>
    <name type="synonym">Pichia pastoris</name>
    <dbReference type="NCBI Taxonomy" id="4922"/>
    <lineage>
        <taxon>Eukaryota</taxon>
        <taxon>Fungi</taxon>
        <taxon>Dikarya</taxon>
        <taxon>Ascomycota</taxon>
        <taxon>Saccharomycotina</taxon>
        <taxon>Pichiomycetes</taxon>
        <taxon>Pichiales</taxon>
        <taxon>Pichiaceae</taxon>
        <taxon>Komagataella</taxon>
    </lineage>
</organism>
<dbReference type="InterPro" id="IPR041190">
    <property type="entry name" value="Midasin_AAA_lid_5"/>
</dbReference>
<feature type="compositionally biased region" description="Polar residues" evidence="11">
    <location>
        <begin position="4063"/>
        <end position="4074"/>
    </location>
</feature>
<protein>
    <recommendedName>
        <fullName evidence="4 10">Midasin</fullName>
    </recommendedName>
</protein>
<feature type="region of interest" description="Disordered" evidence="11">
    <location>
        <begin position="4063"/>
        <end position="4614"/>
    </location>
</feature>
<feature type="compositionally biased region" description="Acidic residues" evidence="11">
    <location>
        <begin position="4327"/>
        <end position="4345"/>
    </location>
</feature>
<feature type="compositionally biased region" description="Basic and acidic residues" evidence="11">
    <location>
        <begin position="4216"/>
        <end position="4245"/>
    </location>
</feature>
<feature type="compositionally biased region" description="Acidic residues" evidence="11">
    <location>
        <begin position="4272"/>
        <end position="4320"/>
    </location>
</feature>
<evidence type="ECO:0000256" key="1">
    <source>
        <dbReference type="ARBA" id="ARBA00004604"/>
    </source>
</evidence>
<evidence type="ECO:0000256" key="7">
    <source>
        <dbReference type="ARBA" id="ARBA00022840"/>
    </source>
</evidence>
<dbReference type="GO" id="GO:0005730">
    <property type="term" value="C:nucleolus"/>
    <property type="evidence" value="ECO:0007669"/>
    <property type="project" value="UniProtKB-SubCell"/>
</dbReference>
<dbReference type="PANTHER" id="PTHR48103">
    <property type="entry name" value="MIDASIN-RELATED"/>
    <property type="match status" value="1"/>
</dbReference>
<dbReference type="GO" id="GO:0005524">
    <property type="term" value="F:ATP binding"/>
    <property type="evidence" value="ECO:0007669"/>
    <property type="project" value="UniProtKB-KW"/>
</dbReference>
<dbReference type="PROSITE" id="PS00675">
    <property type="entry name" value="SIGMA54_INTERACT_1"/>
    <property type="match status" value="1"/>
</dbReference>
<dbReference type="Pfam" id="PF17867">
    <property type="entry name" value="AAA_lid_7"/>
    <property type="match status" value="3"/>
</dbReference>
<dbReference type="GO" id="GO:0030687">
    <property type="term" value="C:preribosome, large subunit precursor"/>
    <property type="evidence" value="ECO:0007669"/>
    <property type="project" value="TreeGrafter"/>
</dbReference>
<dbReference type="Gene3D" id="3.40.50.410">
    <property type="entry name" value="von Willebrand factor, type A domain"/>
    <property type="match status" value="1"/>
</dbReference>
<dbReference type="PIRSF" id="PIRSF010340">
    <property type="entry name" value="Midasin"/>
    <property type="match status" value="1"/>
</dbReference>
<evidence type="ECO:0000256" key="8">
    <source>
        <dbReference type="ARBA" id="ARBA00023186"/>
    </source>
</evidence>
<dbReference type="SUPFAM" id="SSF52540">
    <property type="entry name" value="P-loop containing nucleoside triphosphate hydrolases"/>
    <property type="match status" value="6"/>
</dbReference>
<feature type="compositionally biased region" description="Basic and acidic residues" evidence="11">
    <location>
        <begin position="4597"/>
        <end position="4611"/>
    </location>
</feature>
<dbReference type="InterPro" id="IPR036465">
    <property type="entry name" value="vWFA_dom_sf"/>
</dbReference>
<keyword evidence="7 10" id="KW-0067">ATP-binding</keyword>
<evidence type="ECO:0000256" key="4">
    <source>
        <dbReference type="ARBA" id="ARBA00017143"/>
    </source>
</evidence>
<feature type="compositionally biased region" description="Acidic residues" evidence="11">
    <location>
        <begin position="4374"/>
        <end position="4384"/>
    </location>
</feature>
<comment type="subcellular location">
    <subcellularLocation>
        <location evidence="1">Nucleus</location>
        <location evidence="1">Nucleolus</location>
    </subcellularLocation>
    <subcellularLocation>
        <location evidence="2">Nucleus</location>
        <location evidence="2">Nucleoplasm</location>
    </subcellularLocation>
</comment>
<comment type="function">
    <text evidence="10">Nuclear chaperone required for maturation and nuclear export of pre-60S ribosome subunits.</text>
</comment>
<feature type="compositionally biased region" description="Acidic residues" evidence="11">
    <location>
        <begin position="4113"/>
        <end position="4123"/>
    </location>
</feature>
<dbReference type="InterPro" id="IPR040848">
    <property type="entry name" value="AAA_lid_7"/>
</dbReference>
<dbReference type="Pfam" id="PF21108">
    <property type="entry name" value="MDN1_4th"/>
    <property type="match status" value="1"/>
</dbReference>
<dbReference type="Pfam" id="PF07728">
    <property type="entry name" value="AAA_5"/>
    <property type="match status" value="8"/>
</dbReference>
<dbReference type="EMBL" id="CP014584">
    <property type="protein sequence ID" value="ANZ74290.1"/>
    <property type="molecule type" value="Genomic_DNA"/>
</dbReference>
<keyword evidence="6 10" id="KW-0547">Nucleotide-binding</keyword>
<sequence>MDNSIRLDLQDSLNKYKEYFNRLDLPIPASFQLQNDSVPQTLDTLAVLSLNDAMTLPLLYGFKPIYIDTIGRLLSNQELENSFRTSRKRNVPGSDVLAASARVIQLLDGVTVLIDSFLNKHNPLQFISNQQVTQEELQTILIAFHRLLAHDTHRFKKYIDPVILYQSLENQSNNEVNRYLLIQLLSSVLNFSEQVVDEMMISFNVEEANGSLEGDIDVSFRFLSILEANRLSRFNSLPAPEFKDGSFIVRQAHLSSNITSVGGILIPYSHASKLNQVPDLVPIQKSLAALKNMAINVQQGSPFMIVGKPGSGKSFLVNELAKQLNMDTSKDIIKVHLNEQTDSKMLLGTYTSGTTPGSFVWKDGILTTAVKQGKWILVEDIDKAPTEVLSILLSLLEKKELTIPSRGEVIAAATGFQIISTIRQLANSSVIPDMIGMRLWKIVLLPQLETEDLSSILTYKFPTVNRFLPQIISCFLKCTEIFSTRRFITMNKGHQLRILSLTDLVKLCSRTERLLALAGVTSSDDLIADDVYDSIFQEAVDCFCSSIPELPALEYLISEIGLCLNIPSSKITLLLSKYVPIYQDLGDSLKIGRAHLSKTKTISMYKNNNSSSSSFAKTNHALRLMEQISVAVSMAEPVLLVGETGTGKTTVVQHIAKQLNKKIVAINVSQQTEVGDLLGGYKPVNTKLLAIPIQETFEELFYASFSVKKNARFLKLLAKCFNKSQWKNVFKLWKEAHKMAKSLFDENISSDDESGPTKKRKLNSTQSRQLMDKWNIFLEQVLEFEKTSNQTENSFVFQFIEGTLVKAVRNGYWLLLDEINLASPETLECISDLLSSHIDDRNIVLAEKGSIAPIKAHPDFRLFGNMNPGNDVGKKNLPANFRSRWTELWVHSPDSDISDLLMIIDKYVGKYALADEWIGNDIAQFYLEAKKLAEENKLVDGANQKPHFSIRTLTRSLIYVTDIVSIYGLRRSLYEAFCMSFLTLLDADSEKILRPLVIKYTISRVKNFRKLITQCPPNPSDVNNPDEYVQFRHYWMKHGPGEIRPQPHYIITPFVEKNMLNLVRATSIRRFPVLIQGPTSSGKTSMIKYLANITGHKFVRINNHEHTDLQEYLGSYVSDESGKLAFKEGVLVEALRKGYWIVLDELNLAPTDVLEALNRLLDDNRELFIPETQEFVTPHPDFMLFATQNPPGIYGGRKVLSRAFRNRFLELHYDDIPQDELEIILKERCQIAPSYATKIVQVYQQLSLQRQSTRLFEQKNSFATLRDLFRWAEREAVGYEQLAANGYMLLAERVRRQEEKLVVKETLETVMKVKLDMDQYYKELENPKILEMETSIIWTKAMRRLAVLVFTALKNHEPILLVGETGCGKTSICQLLAEFLRKELIIVNAHQNTETGDLLGAQRPVRNRSELQTKITKSFTDLFKQTGIPYSESASFQDLLDIFDSTDKFEGISEDHIQSVKAQRASLNILFEWTDGPLVQAMKNGEFFLLDEISLADDSVLERLNSVLEPEKTLLLAEKGAEDSFIQADKGFEFLATMNPGGDYGKKELSPALRNRFTEIFVPSMDDLEDVRQIVASKLIEEASLYVDPIVKFSECYALKVGNGNRTNGVISLRDILAWVNFINITVKQRNVSPEAALLHGCCLTFIDALGTNNTASFSENPDSLAKMKLSLVKTISELSGVSLFPYYEENILVELLDDRVKFGQFYLPRVPQTQESVSFNLEAPTTAKNAMRVTRALQVHKPILLEGSPGVGKTSLVTALAKVSGNLLTRINLSEQTDLLDLFGSDAPAEGGQTGEFVWRDAPFLRAMKKGEWVLLDEMNLASQSVLEGLNACLDHRGEAYIPELDKTFPCHPNFVVFAAQNPQYQGGGRKGLPKSFINRFTVVYVEMLSEQDLNLISQHLYPKIDPEVSAKLIKFISSLESEIVLNRAWGSEGGPWEFNLRDTLRWLQLYSEPTVSTTVTPGDYLDIVIGQRFRNEKDRTQVKKLFTSVFGEKPKRPSFFALSKNFVESGRIVSKRRDLIHFVPNQKLYSLQCNYPILESLLICINHAWPVILTGATNSGKSAVIQYAASLIGSKVHQFSMNSDVDSMDILGGYEQVDLMRGVSSICNSINSLLLDFVAHSLTKKSVSTSVASNILSLLQAISSNTVNTDNFNVFVQDLSTVATVVASTEFDELIQECTLFEKKIQDTKTVKFEWFDGLLVKAVEQGDWLILDNANLCNASVLDRLNSLLEPNGVLVVNESSSLNGEPRIVVPHKNFRLFITTNPKYGELSRAMRNRCIEIFLPTLQVRASKYDRTMLGDDYSEEYNQAKTLEQEIEHLEISKADSVPISKYANLLNSESMNSARLIDFIIQSSHQLLSPAVAFSMLQLTTTHSFEELSNTICNSQWFSKNVKANSNKVSDYLSQFNLLGIMGNVYKIYDSASVPALDDKDAIDYKKTQYLNPTMNPFLLDSISRIYPYVDSVEANLIYAVGSFLVQAERTLSTLVSKSITKKLNDLNYLERSAAVNNGREVRNAPPINIFKFLKDIQVFLINSFIEAASCLFSTSDFYTDIFELQVIWIQLYELVQRQDEAKIRVFQQLITSWFQKCSDNPMIASLAEDSMSALNEFNSSLALTRGFSIEKLWESFRTTYPSSEVSWSSYEAVSKLSKDFDSIAQEQFSENANMVQQLRLLLIELHSDSFNLNIESDDFDQMQKKLTEGIYKFQEVSSEFINKRKHTYRSLFQSLLAMSKFPITKDDASPDFFRIAHEANMSTELLFKTFSDDDMKPFPKLFHFLWTDESGARSHVSKLFTDEFFREVLTSSFKLTETEGKDVTQNLVDFSLLTQSLIKQSPSILEHKFSVVASLLREWTFSIVLSHTSKNSSEYQFVKFASTMPSLSEDDMSKLAQVYSTFDLQAAQVFTEFIQPVLTTLNSTLDSGSLGKAFVFFALGTIQLYVPSSPHDPAITDHVIYDLYHEQLKLVSSICESLDTAAEVSGFAVNAFSENNRVSIESSLVPSKPQVYRPKSSIDSLFEDWNSFVDSSAAIHPVQRLVQSLEDSVELFSKKVDMFQRNASQFLDRLRRNHSRYADLNDILAGYIYSLKFGFDLLSVHASNPSAPLDVLAPIDATVLSSATKIVSVFDPINSYLKNRPLNESDAESVYVFFMKLYFSHANEALEDILVKSFQGLYYRWSLFNIKKKEEESLTNGVFKYSAPEFDGEEEYKTMFPDYEEVVDYQEKVNTEVSKDDIYYEVASAYMQGFAGKRSDLDSLISEGSKISQILNLGLNHSTGNMSSSKLASLAVLASNSLNEFSKPAQFDNFYFGFSSSQTKLADSVIQKLQYSILPLLKQWPEHAVLQQIHSLCDDLLSLPVKTPIAQLLQKVEHIYIAVAEWEKYAHSKISLKAHNADVINLVVSWRKLELSSWQSIFEDEDKKVEKSIGKWWFHLFELTILPIIKEEYVDLFSVVTALNVFLSQTTLGEFELRIRLLEAFANHANIIAPQSKVATTLNNMVTFYEQFLPSIRDQLAVKRRELEKKVKEMIILTSFKDVNVHALQQSSRHSHAKLFRIVKKYRELLAVGVSGVIESGLSANTKVVLNAPVFSKKTFDRVIFERAAEECLRIPSYNRRPEILKGTMVLDRVTSLIETADDYGSFTLYEYAKEILQEMERLKKQTPNEATEENKKIIGQLKSQKRKLLSDTLKEVRRLGLKLHVTPNVSKELASVNQILSDTTSFRKLEIAGIDGYFFRVLDLFPRLRASVAEMNEEVPVSDGQKALAAAENLMYHVLKSRNSLKALVNAKSEIGSYQQEFQDMSTLESINPANPCSASSFLASKSAIKSCFEWIPKILNFASSVLHSSTVLSGLKSIDVFASFGTEFEKFQLLNKNLLTTEELTTVDLFNDKLGELFDELLSWKEENPLLAFVADMVIDCISSKKNVQLDTSKSFTPADLDTLQHMFSDLTKSLIVVFQKFMDLYKVPIVEDDDGSFKSTYQNVSKEVKLLHSSAILGKIRLLFEKLQSIGAPDFKFATALNAHIYPLLTQYYNLILTLLNKQQELYVKNSHALFIFTNSVYTLTKEGFCSPQSPEQTNDPGNMQDGTGLGDGDGATNSKDIDDDEDFSEQAQEANKEKDDNNDDDAEDKEDNAVNIEGDMAGDLEESKEKDEDDEENENSEDEDDKEMDEELDDIDDLDPNAVDEKMWEDEAQEDSKEKDSDKMPDNSKNDDDNIEAMEEDSKDNQDRENPNEKNDNDTPEEKAEQEEKAQNEEEDEEEDVGEQEDEVKNDDGEKLDDFVPDVETLELPDDLQLEGDDDKDDAEDDNESQPDDAFDDPMDMDVEMEENDHKDGDEEEEDENGSEDEGNDEVEAPPIGEEKAEEETQEEDDENMGEDKNQDIDEDPGLDSETELNPIKDEEEQEEKNEPAKDEEVVEGLDGVDEEGGQQDNIDDDAAVKQEAGISTEGAEAAAIEERDDMGASGGAAETQPQDEVEENGDNTQDPSSSEAKESLKQLGDSLKEYHRRRQEIKEANDQDDSAEQNNLNQPDEYQHLNGENTELETQALGAADKDQIQTIDDNMAIDDEESMIENLDTEQEQNLEKDENAAPAEDVDDNAGNQDMEGDNRKATIGERKINDSELGELMEIGDNETEDEASTEEIEELNVLNMANEDDAAPRTLDEARDLWRHSDLATQDLAANLCEQLRLILEPTVATKLKGDYKTGKRLNMKRIIPYIASQFRKDKIWLRRTKPSKRQHQIMIAVDDSKSMSESKSVELAFHSIALVAKALTQLESGSLSVVRFGEDTKVVHPFNRPFTPESGAHVFQWFDFQQTKTDIQKMCSQTLKLFNEVKADADDLWQLQIILSDGVCEDHATVQRLVRRAREDKIMLVFVVIDGINSNESILDMSQVQYVPDVNGNMQLKVERYLDTFPFEFYVVVHNINELPEMLSLILRQFFSEIAGM</sequence>
<keyword evidence="14" id="KW-1185">Reference proteome</keyword>
<keyword evidence="5" id="KW-0597">Phosphoprotein</keyword>
<evidence type="ECO:0000313" key="13">
    <source>
        <dbReference type="EMBL" id="ANZ74290.1"/>
    </source>
</evidence>
<evidence type="ECO:0000256" key="5">
    <source>
        <dbReference type="ARBA" id="ARBA00022553"/>
    </source>
</evidence>
<keyword evidence="8 10" id="KW-0143">Chaperone</keyword>
<name>A0A1B2J8I1_PICPA</name>
<dbReference type="InterPro" id="IPR002035">
    <property type="entry name" value="VWF_A"/>
</dbReference>
<dbReference type="FunFam" id="3.40.50.300:FF:000712">
    <property type="entry name" value="Midasin"/>
    <property type="match status" value="1"/>
</dbReference>
<dbReference type="FunFam" id="3.40.50.300:FF:001053">
    <property type="entry name" value="Midasin"/>
    <property type="match status" value="1"/>
</dbReference>
<evidence type="ECO:0000256" key="11">
    <source>
        <dbReference type="SAM" id="MobiDB-lite"/>
    </source>
</evidence>
<dbReference type="GO" id="GO:0005654">
    <property type="term" value="C:nucleoplasm"/>
    <property type="evidence" value="ECO:0007669"/>
    <property type="project" value="UniProtKB-SubCell"/>
</dbReference>
<dbReference type="Pfam" id="PF17865">
    <property type="entry name" value="AAA_lid_5"/>
    <property type="match status" value="1"/>
</dbReference>
<dbReference type="GO" id="GO:0000055">
    <property type="term" value="P:ribosomal large subunit export from nucleus"/>
    <property type="evidence" value="ECO:0007669"/>
    <property type="project" value="TreeGrafter"/>
</dbReference>
<dbReference type="PANTHER" id="PTHR48103:SF2">
    <property type="entry name" value="MIDASIN"/>
    <property type="match status" value="1"/>
</dbReference>
<dbReference type="OrthoDB" id="5186at2759"/>
<dbReference type="InterPro" id="IPR011704">
    <property type="entry name" value="ATPase_dyneun-rel_AAA"/>
</dbReference>
<evidence type="ECO:0000259" key="12">
    <source>
        <dbReference type="PROSITE" id="PS50234"/>
    </source>
</evidence>
<gene>
    <name evidence="13" type="primary">MDN1</name>
    <name evidence="13" type="ORF">ATY40_BA7501353</name>
</gene>
<dbReference type="SMART" id="SM00382">
    <property type="entry name" value="AAA"/>
    <property type="match status" value="6"/>
</dbReference>
<dbReference type="FunFam" id="3.40.50.300:FF:000582">
    <property type="entry name" value="Midasin"/>
    <property type="match status" value="1"/>
</dbReference>
<feature type="domain" description="VWFA" evidence="12">
    <location>
        <begin position="4731"/>
        <end position="4925"/>
    </location>
</feature>
<dbReference type="FunFam" id="3.40.50.300:FF:000142">
    <property type="entry name" value="Midasin"/>
    <property type="match status" value="1"/>
</dbReference>
<dbReference type="SUPFAM" id="SSF53300">
    <property type="entry name" value="vWA-like"/>
    <property type="match status" value="1"/>
</dbReference>
<dbReference type="Pfam" id="PF00092">
    <property type="entry name" value="VWA"/>
    <property type="match status" value="1"/>
</dbReference>
<evidence type="ECO:0000313" key="14">
    <source>
        <dbReference type="Proteomes" id="UP000094565"/>
    </source>
</evidence>
<dbReference type="InterPro" id="IPR003593">
    <property type="entry name" value="AAA+_ATPase"/>
</dbReference>